<name>A0A9Q0M4V3_BLOTA</name>
<dbReference type="PANTHER" id="PTHR23179">
    <property type="entry name" value="T-CELL ACTIVATION RHO GTPASE ACTIVATING PROTEIN-RELATED"/>
    <property type="match status" value="1"/>
</dbReference>
<dbReference type="SUPFAM" id="SSF48350">
    <property type="entry name" value="GTPase activation domain, GAP"/>
    <property type="match status" value="1"/>
</dbReference>
<evidence type="ECO:0000259" key="2">
    <source>
        <dbReference type="PROSITE" id="PS50238"/>
    </source>
</evidence>
<gene>
    <name evidence="3" type="ORF">RDWZM_005880</name>
</gene>
<dbReference type="FunFam" id="1.10.555.10:FF:000032">
    <property type="entry name" value="Uncharacterized protein, isoform E"/>
    <property type="match status" value="1"/>
</dbReference>
<protein>
    <recommendedName>
        <fullName evidence="2">Rho-GAP domain-containing protein</fullName>
    </recommendedName>
</protein>
<evidence type="ECO:0000313" key="4">
    <source>
        <dbReference type="Proteomes" id="UP001142055"/>
    </source>
</evidence>
<dbReference type="PANTHER" id="PTHR23179:SF27">
    <property type="entry name" value="RHO GTPASE ACTIVATING PROTEIN AT 71E, ISOFORM D"/>
    <property type="match status" value="1"/>
</dbReference>
<dbReference type="GO" id="GO:0007165">
    <property type="term" value="P:signal transduction"/>
    <property type="evidence" value="ECO:0007669"/>
    <property type="project" value="InterPro"/>
</dbReference>
<dbReference type="Proteomes" id="UP001142055">
    <property type="component" value="Chromosome 2"/>
</dbReference>
<evidence type="ECO:0000313" key="3">
    <source>
        <dbReference type="EMBL" id="KAJ6220068.1"/>
    </source>
</evidence>
<dbReference type="Pfam" id="PF00620">
    <property type="entry name" value="RhoGAP"/>
    <property type="match status" value="1"/>
</dbReference>
<feature type="compositionally biased region" description="Basic and acidic residues" evidence="1">
    <location>
        <begin position="493"/>
        <end position="511"/>
    </location>
</feature>
<dbReference type="AlphaFoldDB" id="A0A9Q0M4V3"/>
<sequence length="544" mass="61842">MASLARRVATSSLCGMSHNGQSTNHSLPYPTRMEKVKFGVPLENVCGVHNDIPGPLLVMLLKLNKEAPYKKDVFRAPGHQASMKKLIHFLQNGRLVNIDNYSVYTIASVLKKFLRKLPSGIFGQTCEERLFQVIGWNDIEEKRVEIHRILLSLPIVTQHLLVLLFGTFRSIANSSESSNTGMTSEAISISVAPSFFHSCVSDGNKFAQIEDVQRFKIASSIMKFMIDNFGICNLFGRENYEYYARISGRVLKVEENWIFAFKYPPEHIVPRDTSLSAEREWLFNEAQKWGIPHVGLFRQSNKEACCSIEECHSTPTLCPHDDSHDPNMMRSQPINTSHIEDSYARLSMSLEETFFKFSSPKSNSNSPQSIVTVMHHPTQSEINHDVLKQHSYSNILHSEMLKLEDLKTVNHYAESTKSLTFLPIVHERQTQRMKTRSEWFLNPKESNSNNSSSSTPLSASNINRSQSNISSQSKALIRKTSSKEKRLIRRASSKKDKENGGGEHFISKSESKNSYSSMKKVLQSDCTECDVRQMNVTFTYKPRI</sequence>
<reference evidence="3" key="1">
    <citation type="submission" date="2022-12" db="EMBL/GenBank/DDBJ databases">
        <title>Genome assemblies of Blomia tropicalis.</title>
        <authorList>
            <person name="Cui Y."/>
        </authorList>
    </citation>
    <scope>NUCLEOTIDE SEQUENCE</scope>
    <source>
        <tissue evidence="3">Adult mites</tissue>
    </source>
</reference>
<dbReference type="PROSITE" id="PS50238">
    <property type="entry name" value="RHOGAP"/>
    <property type="match status" value="1"/>
</dbReference>
<dbReference type="GO" id="GO:0005096">
    <property type="term" value="F:GTPase activator activity"/>
    <property type="evidence" value="ECO:0007669"/>
    <property type="project" value="TreeGrafter"/>
</dbReference>
<feature type="region of interest" description="Disordered" evidence="1">
    <location>
        <begin position="436"/>
        <end position="516"/>
    </location>
</feature>
<proteinExistence type="predicted"/>
<evidence type="ECO:0000256" key="1">
    <source>
        <dbReference type="SAM" id="MobiDB-lite"/>
    </source>
</evidence>
<feature type="compositionally biased region" description="Low complexity" evidence="1">
    <location>
        <begin position="446"/>
        <end position="473"/>
    </location>
</feature>
<dbReference type="InterPro" id="IPR008936">
    <property type="entry name" value="Rho_GTPase_activation_prot"/>
</dbReference>
<dbReference type="EMBL" id="JAPWDV010000002">
    <property type="protein sequence ID" value="KAJ6220068.1"/>
    <property type="molecule type" value="Genomic_DNA"/>
</dbReference>
<organism evidence="3 4">
    <name type="scientific">Blomia tropicalis</name>
    <name type="common">Mite</name>
    <dbReference type="NCBI Taxonomy" id="40697"/>
    <lineage>
        <taxon>Eukaryota</taxon>
        <taxon>Metazoa</taxon>
        <taxon>Ecdysozoa</taxon>
        <taxon>Arthropoda</taxon>
        <taxon>Chelicerata</taxon>
        <taxon>Arachnida</taxon>
        <taxon>Acari</taxon>
        <taxon>Acariformes</taxon>
        <taxon>Sarcoptiformes</taxon>
        <taxon>Astigmata</taxon>
        <taxon>Glycyphagoidea</taxon>
        <taxon>Echimyopodidae</taxon>
        <taxon>Blomia</taxon>
    </lineage>
</organism>
<dbReference type="CDD" id="cd00159">
    <property type="entry name" value="RhoGAP"/>
    <property type="match status" value="1"/>
</dbReference>
<feature type="domain" description="Rho-GAP" evidence="2">
    <location>
        <begin position="40"/>
        <end position="233"/>
    </location>
</feature>
<dbReference type="SMART" id="SM00324">
    <property type="entry name" value="RhoGAP"/>
    <property type="match status" value="1"/>
</dbReference>
<comment type="caution">
    <text evidence="3">The sequence shown here is derived from an EMBL/GenBank/DDBJ whole genome shotgun (WGS) entry which is preliminary data.</text>
</comment>
<dbReference type="InterPro" id="IPR000198">
    <property type="entry name" value="RhoGAP_dom"/>
</dbReference>
<dbReference type="Gene3D" id="1.10.555.10">
    <property type="entry name" value="Rho GTPase activation protein"/>
    <property type="match status" value="1"/>
</dbReference>
<keyword evidence="4" id="KW-1185">Reference proteome</keyword>
<dbReference type="OMA" id="HESQDMQ"/>
<accession>A0A9Q0M4V3</accession>